<dbReference type="GO" id="GO:0000271">
    <property type="term" value="P:polysaccharide biosynthetic process"/>
    <property type="evidence" value="ECO:0007669"/>
    <property type="project" value="TreeGrafter"/>
</dbReference>
<dbReference type="InterPro" id="IPR000888">
    <property type="entry name" value="RmlC-like"/>
</dbReference>
<dbReference type="Pfam" id="PF00908">
    <property type="entry name" value="dTDP_sugar_isom"/>
    <property type="match status" value="1"/>
</dbReference>
<evidence type="ECO:0000256" key="4">
    <source>
        <dbReference type="ARBA" id="ARBA00019595"/>
    </source>
</evidence>
<dbReference type="InterPro" id="IPR014710">
    <property type="entry name" value="RmlC-like_jellyroll"/>
</dbReference>
<dbReference type="CDD" id="cd00438">
    <property type="entry name" value="cupin_RmlC"/>
    <property type="match status" value="1"/>
</dbReference>
<dbReference type="InterPro" id="IPR011051">
    <property type="entry name" value="RmlC_Cupin_sf"/>
</dbReference>
<evidence type="ECO:0000256" key="7">
    <source>
        <dbReference type="RuleBase" id="RU364069"/>
    </source>
</evidence>
<accession>A0A1C2DVP5</accession>
<reference evidence="8 9" key="1">
    <citation type="submission" date="2016-08" db="EMBL/GenBank/DDBJ databases">
        <title>Whole genome sequence of Mesorhizobium sp. strain UASWS1009 isolated from industrial sewage.</title>
        <authorList>
            <person name="Crovadore J."/>
            <person name="Calmin G."/>
            <person name="Chablais R."/>
            <person name="Cochard B."/>
            <person name="Lefort F."/>
        </authorList>
    </citation>
    <scope>NUCLEOTIDE SEQUENCE [LARGE SCALE GENOMIC DNA]</scope>
    <source>
        <strain evidence="8 9">UASWS1009</strain>
    </source>
</reference>
<dbReference type="GO" id="GO:0019305">
    <property type="term" value="P:dTDP-rhamnose biosynthetic process"/>
    <property type="evidence" value="ECO:0007669"/>
    <property type="project" value="UniProtKB-UniRule"/>
</dbReference>
<evidence type="ECO:0000256" key="6">
    <source>
        <dbReference type="PIRSR" id="PIRSR600888-3"/>
    </source>
</evidence>
<evidence type="ECO:0000256" key="3">
    <source>
        <dbReference type="ARBA" id="ARBA00012098"/>
    </source>
</evidence>
<organism evidence="8 9">
    <name type="scientific">Mesorhizobium hungaricum</name>
    <dbReference type="NCBI Taxonomy" id="1566387"/>
    <lineage>
        <taxon>Bacteria</taxon>
        <taxon>Pseudomonadati</taxon>
        <taxon>Pseudomonadota</taxon>
        <taxon>Alphaproteobacteria</taxon>
        <taxon>Hyphomicrobiales</taxon>
        <taxon>Phyllobacteriaceae</taxon>
        <taxon>Mesorhizobium</taxon>
    </lineage>
</organism>
<evidence type="ECO:0000313" key="9">
    <source>
        <dbReference type="Proteomes" id="UP000094412"/>
    </source>
</evidence>
<dbReference type="AlphaFoldDB" id="A0A1C2DVP5"/>
<evidence type="ECO:0000256" key="2">
    <source>
        <dbReference type="ARBA" id="ARBA00001997"/>
    </source>
</evidence>
<protein>
    <recommendedName>
        <fullName evidence="4 7">dTDP-4-dehydrorhamnose 3,5-epimerase</fullName>
        <ecNumber evidence="3 7">5.1.3.13</ecNumber>
    </recommendedName>
    <alternativeName>
        <fullName evidence="7">Thymidine diphospho-4-keto-rhamnose 3,5-epimerase</fullName>
    </alternativeName>
</protein>
<comment type="similarity">
    <text evidence="7">Belongs to the dTDP-4-dehydrorhamnose 3,5-epimerase family.</text>
</comment>
<name>A0A1C2DVP5_9HYPH</name>
<evidence type="ECO:0000256" key="1">
    <source>
        <dbReference type="ARBA" id="ARBA00001298"/>
    </source>
</evidence>
<sequence>MTFTVTPLGLAGLLEIRPHRISDERGFFSETWSSERFREAGLSLAFVQDNHSLSVAKGTLRGLHYQAPPREQDKLVRVARGAIFDVAVDIRPGSATFAKWFGIEVSAREWNQIFIPRGFAHGFLTLEPDTEVIYKTTDHYSPAHDRSIRFDDPDIGISWPKMATRFVLSEKDRRAPGLAQMKMLEPS</sequence>
<dbReference type="Proteomes" id="UP000094412">
    <property type="component" value="Unassembled WGS sequence"/>
</dbReference>
<gene>
    <name evidence="8" type="ORF">QV13_11365</name>
</gene>
<proteinExistence type="inferred from homology"/>
<dbReference type="PANTHER" id="PTHR21047">
    <property type="entry name" value="DTDP-6-DEOXY-D-GLUCOSE-3,5 EPIMERASE"/>
    <property type="match status" value="1"/>
</dbReference>
<feature type="active site" description="Proton donor" evidence="5">
    <location>
        <position position="134"/>
    </location>
</feature>
<dbReference type="STRING" id="1566387.QV13_11365"/>
<keyword evidence="7" id="KW-0413">Isomerase</keyword>
<evidence type="ECO:0000256" key="5">
    <source>
        <dbReference type="PIRSR" id="PIRSR600888-1"/>
    </source>
</evidence>
<dbReference type="Gene3D" id="2.60.120.10">
    <property type="entry name" value="Jelly Rolls"/>
    <property type="match status" value="1"/>
</dbReference>
<dbReference type="GO" id="GO:0008830">
    <property type="term" value="F:dTDP-4-dehydrorhamnose 3,5-epimerase activity"/>
    <property type="evidence" value="ECO:0007669"/>
    <property type="project" value="UniProtKB-UniRule"/>
</dbReference>
<dbReference type="SUPFAM" id="SSF51182">
    <property type="entry name" value="RmlC-like cupins"/>
    <property type="match status" value="1"/>
</dbReference>
<dbReference type="GO" id="GO:0005829">
    <property type="term" value="C:cytosol"/>
    <property type="evidence" value="ECO:0007669"/>
    <property type="project" value="TreeGrafter"/>
</dbReference>
<comment type="catalytic activity">
    <reaction evidence="1 7">
        <text>dTDP-4-dehydro-6-deoxy-alpha-D-glucose = dTDP-4-dehydro-beta-L-rhamnose</text>
        <dbReference type="Rhea" id="RHEA:16969"/>
        <dbReference type="ChEBI" id="CHEBI:57649"/>
        <dbReference type="ChEBI" id="CHEBI:62830"/>
        <dbReference type="EC" id="5.1.3.13"/>
    </reaction>
</comment>
<evidence type="ECO:0000313" key="8">
    <source>
        <dbReference type="EMBL" id="OCX18824.1"/>
    </source>
</evidence>
<comment type="function">
    <text evidence="2 7">Catalyzes the epimerization of the C3' and C5'positions of dTDP-6-deoxy-D-xylo-4-hexulose, forming dTDP-6-deoxy-L-lyxo-4-hexulose.</text>
</comment>
<comment type="pathway">
    <text evidence="7">Carbohydrate biosynthesis; dTDP-L-rhamnose biosynthesis.</text>
</comment>
<comment type="subunit">
    <text evidence="7">Homodimer.</text>
</comment>
<dbReference type="NCBIfam" id="TIGR01221">
    <property type="entry name" value="rmlC"/>
    <property type="match status" value="1"/>
</dbReference>
<dbReference type="UniPathway" id="UPA00124"/>
<dbReference type="EMBL" id="MDEO01000031">
    <property type="protein sequence ID" value="OCX18824.1"/>
    <property type="molecule type" value="Genomic_DNA"/>
</dbReference>
<dbReference type="EC" id="5.1.3.13" evidence="3 7"/>
<keyword evidence="9" id="KW-1185">Reference proteome</keyword>
<dbReference type="RefSeq" id="WP_024924900.1">
    <property type="nucleotide sequence ID" value="NZ_MDEO01000031.1"/>
</dbReference>
<dbReference type="PANTHER" id="PTHR21047:SF2">
    <property type="entry name" value="THYMIDINE DIPHOSPHO-4-KETO-RHAMNOSE 3,5-EPIMERASE"/>
    <property type="match status" value="1"/>
</dbReference>
<feature type="active site" description="Proton acceptor" evidence="5">
    <location>
        <position position="64"/>
    </location>
</feature>
<dbReference type="OrthoDB" id="9800680at2"/>
<comment type="caution">
    <text evidence="8">The sequence shown here is derived from an EMBL/GenBank/DDBJ whole genome shotgun (WGS) entry which is preliminary data.</text>
</comment>
<feature type="site" description="Participates in a stacking interaction with the thymidine ring of dTDP-4-oxo-6-deoxyglucose" evidence="6">
    <location>
        <position position="140"/>
    </location>
</feature>